<evidence type="ECO:0000313" key="3">
    <source>
        <dbReference type="Proteomes" id="UP000033651"/>
    </source>
</evidence>
<sequence length="177" mass="19208">MRSSRVALGALAALSLSAATLPAFADTHIEVQGGRSYMDSHGTNAFFVESVFDAHPMGASRITWSPDVSIGYIKGRDIGRYRDSHPGVTNNVWVGALGARLHYGSEGDWYQPLFFSFQVAGTAGGRTQALSSGYQFVSTLGWQWKNLSFQVRHISNGSFKEPNRGETMALIGVGFDI</sequence>
<evidence type="ECO:0000313" key="2">
    <source>
        <dbReference type="EMBL" id="KJV36586.1"/>
    </source>
</evidence>
<feature type="chain" id="PRO_5002463253" evidence="1">
    <location>
        <begin position="26"/>
        <end position="177"/>
    </location>
</feature>
<reference evidence="2 3" key="1">
    <citation type="submission" date="2015-03" db="EMBL/GenBank/DDBJ databases">
        <title>Draft genome sequence of Luteibacter yeojuensis strain SU11.</title>
        <authorList>
            <person name="Sulaiman J."/>
            <person name="Priya K."/>
            <person name="Chan K.-G."/>
        </authorList>
    </citation>
    <scope>NUCLEOTIDE SEQUENCE [LARGE SCALE GENOMIC DNA]</scope>
    <source>
        <strain evidence="2 3">SU11</strain>
    </source>
</reference>
<evidence type="ECO:0000256" key="1">
    <source>
        <dbReference type="SAM" id="SignalP"/>
    </source>
</evidence>
<dbReference type="AlphaFoldDB" id="A0A0F3KZL5"/>
<dbReference type="PATRIC" id="fig|345309.4.peg.3878"/>
<feature type="signal peptide" evidence="1">
    <location>
        <begin position="1"/>
        <end position="25"/>
    </location>
</feature>
<dbReference type="Proteomes" id="UP000033651">
    <property type="component" value="Unassembled WGS sequence"/>
</dbReference>
<dbReference type="InterPro" id="IPR018550">
    <property type="entry name" value="Lipid-A_deacylase-rel"/>
</dbReference>
<dbReference type="Pfam" id="PF09411">
    <property type="entry name" value="PagL"/>
    <property type="match status" value="1"/>
</dbReference>
<dbReference type="EMBL" id="JZRB01000007">
    <property type="protein sequence ID" value="KJV36586.1"/>
    <property type="molecule type" value="Genomic_DNA"/>
</dbReference>
<gene>
    <name evidence="2" type="ORF">VI08_04365</name>
</gene>
<organism evidence="2 3">
    <name type="scientific">Luteibacter yeojuensis</name>
    <dbReference type="NCBI Taxonomy" id="345309"/>
    <lineage>
        <taxon>Bacteria</taxon>
        <taxon>Pseudomonadati</taxon>
        <taxon>Pseudomonadota</taxon>
        <taxon>Gammaproteobacteria</taxon>
        <taxon>Lysobacterales</taxon>
        <taxon>Rhodanobacteraceae</taxon>
        <taxon>Luteibacter</taxon>
    </lineage>
</organism>
<keyword evidence="3" id="KW-1185">Reference proteome</keyword>
<name>A0A0F3KZL5_9GAMM</name>
<comment type="caution">
    <text evidence="2">The sequence shown here is derived from an EMBL/GenBank/DDBJ whole genome shotgun (WGS) entry which is preliminary data.</text>
</comment>
<dbReference type="RefSeq" id="WP_045828328.1">
    <property type="nucleotide sequence ID" value="NZ_JZRB01000007.1"/>
</dbReference>
<dbReference type="Gene3D" id="2.40.160.20">
    <property type="match status" value="1"/>
</dbReference>
<accession>A0A0F3KZL5</accession>
<keyword evidence="1" id="KW-0732">Signal</keyword>
<proteinExistence type="predicted"/>
<dbReference type="OrthoDB" id="5952859at2"/>
<protein>
    <submittedName>
        <fullName evidence="2">Lipid A 3-O-deacylase</fullName>
    </submittedName>
</protein>